<dbReference type="PROSITE" id="PS51186">
    <property type="entry name" value="GNAT"/>
    <property type="match status" value="1"/>
</dbReference>
<feature type="domain" description="N-acetyltransferase" evidence="1">
    <location>
        <begin position="8"/>
        <end position="163"/>
    </location>
</feature>
<proteinExistence type="predicted"/>
<gene>
    <name evidence="2" type="ORF">BSQ33_12855</name>
</gene>
<dbReference type="InterPro" id="IPR000182">
    <property type="entry name" value="GNAT_dom"/>
</dbReference>
<accession>A0A1Z2SH89</accession>
<evidence type="ECO:0000313" key="3">
    <source>
        <dbReference type="Proteomes" id="UP000196708"/>
    </source>
</evidence>
<reference evidence="2 3" key="1">
    <citation type="submission" date="2016-12" db="EMBL/GenBank/DDBJ databases">
        <authorList>
            <person name="Song W.-J."/>
            <person name="Kurnit D.M."/>
        </authorList>
    </citation>
    <scope>NUCLEOTIDE SEQUENCE [LARGE SCALE GENOMIC DNA]</scope>
    <source>
        <strain evidence="2 3">ATCC 43942</strain>
    </source>
</reference>
<dbReference type="SUPFAM" id="SSF55729">
    <property type="entry name" value="Acyl-CoA N-acyltransferases (Nat)"/>
    <property type="match status" value="1"/>
</dbReference>
<sequence>MIMQEKQVTLMSVQQEDRLEFKQKLKTAFTDAVIKEFGQYHGKPIPSDEDIESSFDEENMVLYHILSNGNPVGGAVLQINEETQHHELEWFFIDSGNHNQGIGLAAWQAIEAAYPATKVWQTGTPYFEKRNVHFYLNKCGFHITEFYNRYHPDTHFPADLRDYNLTDLYEYEYFIFEKVMKK</sequence>
<dbReference type="GO" id="GO:0016747">
    <property type="term" value="F:acyltransferase activity, transferring groups other than amino-acyl groups"/>
    <property type="evidence" value="ECO:0007669"/>
    <property type="project" value="InterPro"/>
</dbReference>
<evidence type="ECO:0000259" key="1">
    <source>
        <dbReference type="PROSITE" id="PS51186"/>
    </source>
</evidence>
<dbReference type="EMBL" id="CP018835">
    <property type="protein sequence ID" value="ASA56495.1"/>
    <property type="molecule type" value="Genomic_DNA"/>
</dbReference>
<keyword evidence="2" id="KW-0808">Transferase</keyword>
<dbReference type="InterPro" id="IPR016181">
    <property type="entry name" value="Acyl_CoA_acyltransferase"/>
</dbReference>
<name>A0A1Z2SH89_VIBGA</name>
<dbReference type="Gene3D" id="3.40.630.30">
    <property type="match status" value="1"/>
</dbReference>
<protein>
    <submittedName>
        <fullName evidence="2">GNAT family N-acetyltransferase</fullName>
    </submittedName>
</protein>
<dbReference type="KEGG" id="vga:BSQ33_12855"/>
<dbReference type="Pfam" id="PF00583">
    <property type="entry name" value="Acetyltransf_1"/>
    <property type="match status" value="1"/>
</dbReference>
<evidence type="ECO:0000313" key="2">
    <source>
        <dbReference type="EMBL" id="ASA56495.1"/>
    </source>
</evidence>
<dbReference type="OrthoDB" id="9786032at2"/>
<organism evidence="2 3">
    <name type="scientific">Vibrio gazogenes</name>
    <dbReference type="NCBI Taxonomy" id="687"/>
    <lineage>
        <taxon>Bacteria</taxon>
        <taxon>Pseudomonadati</taxon>
        <taxon>Pseudomonadota</taxon>
        <taxon>Gammaproteobacteria</taxon>
        <taxon>Vibrionales</taxon>
        <taxon>Vibrionaceae</taxon>
        <taxon>Vibrio</taxon>
    </lineage>
</organism>
<dbReference type="AlphaFoldDB" id="A0A1Z2SH89"/>
<dbReference type="Proteomes" id="UP000196708">
    <property type="component" value="Chromosome 1"/>
</dbReference>